<keyword evidence="2" id="KW-1185">Reference proteome</keyword>
<comment type="caution">
    <text evidence="1">The sequence shown here is derived from an EMBL/GenBank/DDBJ whole genome shotgun (WGS) entry which is preliminary data.</text>
</comment>
<organism evidence="1 2">
    <name type="scientific">Vibrio chagasii</name>
    <dbReference type="NCBI Taxonomy" id="170679"/>
    <lineage>
        <taxon>Bacteria</taxon>
        <taxon>Pseudomonadati</taxon>
        <taxon>Pseudomonadota</taxon>
        <taxon>Gammaproteobacteria</taxon>
        <taxon>Vibrionales</taxon>
        <taxon>Vibrionaceae</taxon>
        <taxon>Vibrio</taxon>
    </lineage>
</organism>
<dbReference type="EMBL" id="MSCI01000002">
    <property type="protein sequence ID" value="PQJ61138.1"/>
    <property type="molecule type" value="Genomic_DNA"/>
</dbReference>
<sequence>MLGLFYASTRYEIRDTRYEIRDTRYEIRDIWFRLLKIVLQGLNKIRKKCRGIAGGTIPRVPMTPSLAAGVIWQATSPLELN</sequence>
<reference evidence="1 2" key="1">
    <citation type="submission" date="2016-12" db="EMBL/GenBank/DDBJ databases">
        <title>Diversity of luminous bacteria.</title>
        <authorList>
            <person name="Yoshizawa S."/>
            <person name="Kogure K."/>
        </authorList>
    </citation>
    <scope>NUCLEOTIDE SEQUENCE [LARGE SCALE GENOMIC DNA]</scope>
    <source>
        <strain evidence="1 2">LC2-408</strain>
    </source>
</reference>
<dbReference type="AlphaFoldDB" id="A0A2S7VGC6"/>
<proteinExistence type="predicted"/>
<evidence type="ECO:0000313" key="1">
    <source>
        <dbReference type="EMBL" id="PQJ61138.1"/>
    </source>
</evidence>
<gene>
    <name evidence="1" type="ORF">BTO10_17610</name>
</gene>
<dbReference type="Proteomes" id="UP000238707">
    <property type="component" value="Unassembled WGS sequence"/>
</dbReference>
<evidence type="ECO:0000313" key="2">
    <source>
        <dbReference type="Proteomes" id="UP000238707"/>
    </source>
</evidence>
<name>A0A2S7VGC6_9VIBR</name>
<protein>
    <submittedName>
        <fullName evidence="1">Uncharacterized protein</fullName>
    </submittedName>
</protein>
<accession>A0A2S7VGC6</accession>